<evidence type="ECO:0000256" key="6">
    <source>
        <dbReference type="ARBA" id="ARBA00023136"/>
    </source>
</evidence>
<dbReference type="GO" id="GO:0055085">
    <property type="term" value="P:transmembrane transport"/>
    <property type="evidence" value="ECO:0007669"/>
    <property type="project" value="InterPro"/>
</dbReference>
<dbReference type="RefSeq" id="WP_227323126.1">
    <property type="nucleotide sequence ID" value="NZ_JAESVB010000014.1"/>
</dbReference>
<reference evidence="9" key="1">
    <citation type="journal article" date="2021" name="Microorganisms">
        <title>Acidisoma silvae sp. nov. and Acidisomacellulosilytica sp. nov., Two Acidophilic Bacteria Isolated from Decaying Wood, Hydrolyzing Cellulose and Producing Poly-3-hydroxybutyrate.</title>
        <authorList>
            <person name="Mieszkin S."/>
            <person name="Pouder E."/>
            <person name="Uroz S."/>
            <person name="Simon-Colin C."/>
            <person name="Alain K."/>
        </authorList>
    </citation>
    <scope>NUCLEOTIDE SEQUENCE</scope>
    <source>
        <strain evidence="9">HW T2.11</strain>
    </source>
</reference>
<evidence type="ECO:0000256" key="2">
    <source>
        <dbReference type="ARBA" id="ARBA00022448"/>
    </source>
</evidence>
<dbReference type="InterPro" id="IPR000515">
    <property type="entry name" value="MetI-like"/>
</dbReference>
<feature type="transmembrane region" description="Helical" evidence="7">
    <location>
        <begin position="303"/>
        <end position="325"/>
    </location>
</feature>
<organism evidence="9 10">
    <name type="scientific">Acidisoma silvae</name>
    <dbReference type="NCBI Taxonomy" id="2802396"/>
    <lineage>
        <taxon>Bacteria</taxon>
        <taxon>Pseudomonadati</taxon>
        <taxon>Pseudomonadota</taxon>
        <taxon>Alphaproteobacteria</taxon>
        <taxon>Acetobacterales</taxon>
        <taxon>Acidocellaceae</taxon>
        <taxon>Acidisoma</taxon>
    </lineage>
</organism>
<dbReference type="AlphaFoldDB" id="A0A963YUT0"/>
<keyword evidence="3" id="KW-1003">Cell membrane</keyword>
<dbReference type="GO" id="GO:0005886">
    <property type="term" value="C:plasma membrane"/>
    <property type="evidence" value="ECO:0007669"/>
    <property type="project" value="UniProtKB-SubCell"/>
</dbReference>
<evidence type="ECO:0000256" key="7">
    <source>
        <dbReference type="RuleBase" id="RU363032"/>
    </source>
</evidence>
<dbReference type="EMBL" id="JAESVB010000014">
    <property type="protein sequence ID" value="MCB8877477.1"/>
    <property type="molecule type" value="Genomic_DNA"/>
</dbReference>
<dbReference type="CDD" id="cd06261">
    <property type="entry name" value="TM_PBP2"/>
    <property type="match status" value="1"/>
</dbReference>
<dbReference type="SUPFAM" id="SSF161098">
    <property type="entry name" value="MetI-like"/>
    <property type="match status" value="1"/>
</dbReference>
<dbReference type="InterPro" id="IPR045621">
    <property type="entry name" value="BPD_transp_1_N"/>
</dbReference>
<evidence type="ECO:0000256" key="3">
    <source>
        <dbReference type="ARBA" id="ARBA00022475"/>
    </source>
</evidence>
<keyword evidence="4 7" id="KW-0812">Transmembrane</keyword>
<dbReference type="PANTHER" id="PTHR43163">
    <property type="entry name" value="DIPEPTIDE TRANSPORT SYSTEM PERMEASE PROTEIN DPPB-RELATED"/>
    <property type="match status" value="1"/>
</dbReference>
<dbReference type="InterPro" id="IPR035906">
    <property type="entry name" value="MetI-like_sf"/>
</dbReference>
<feature type="transmembrane region" description="Helical" evidence="7">
    <location>
        <begin position="120"/>
        <end position="142"/>
    </location>
</feature>
<accession>A0A963YUT0</accession>
<evidence type="ECO:0000313" key="9">
    <source>
        <dbReference type="EMBL" id="MCB8877477.1"/>
    </source>
</evidence>
<protein>
    <submittedName>
        <fullName evidence="9">ABC transporter permease</fullName>
    </submittedName>
</protein>
<feature type="transmembrane region" description="Helical" evidence="7">
    <location>
        <begin position="196"/>
        <end position="216"/>
    </location>
</feature>
<comment type="subcellular location">
    <subcellularLocation>
        <location evidence="1 7">Cell membrane</location>
        <topology evidence="1 7">Multi-pass membrane protein</topology>
    </subcellularLocation>
</comment>
<evidence type="ECO:0000256" key="5">
    <source>
        <dbReference type="ARBA" id="ARBA00022989"/>
    </source>
</evidence>
<comment type="caution">
    <text evidence="9">The sequence shown here is derived from an EMBL/GenBank/DDBJ whole genome shotgun (WGS) entry which is preliminary data.</text>
</comment>
<evidence type="ECO:0000259" key="8">
    <source>
        <dbReference type="PROSITE" id="PS50928"/>
    </source>
</evidence>
<keyword evidence="6 7" id="KW-0472">Membrane</keyword>
<dbReference type="Proteomes" id="UP000708298">
    <property type="component" value="Unassembled WGS sequence"/>
</dbReference>
<proteinExistence type="inferred from homology"/>
<dbReference type="PANTHER" id="PTHR43163:SF3">
    <property type="entry name" value="PEPTIDE ABC TRANSPORTER PERMEASE PROTEIN"/>
    <property type="match status" value="1"/>
</dbReference>
<sequence>MNETKLSRGEGLGGALRLHPLLRMVLRRLGTGLMTLFVVSLIIFFGVSLLPGDFAQAMLGQGATPAAVASLRQHLGLNLPPSIRYVHWLGGMLQGDFGYSLAGTRISSILGERLFNTLFLAAYAAVISVPLAVLLGIIAALYRNSIVDRLINVVTLGAISFPEFFVAYILVLFFSVRLTLFPSLSQVSLGMPIWDRLYVCLLPALALTLVTMAHMMRMTRATIMDLLSTSYIETARLKGIAPWRIIVQHALPNALAPIINAIVINIAYMIVGVVLVEVVFVYPGLGQLLVDSVSKRDLPLVQAASMIFAAVFILLNLLADVLSIVTNPRLLHPR</sequence>
<reference evidence="9" key="2">
    <citation type="submission" date="2021-01" db="EMBL/GenBank/DDBJ databases">
        <authorList>
            <person name="Mieszkin S."/>
            <person name="Pouder E."/>
            <person name="Alain K."/>
        </authorList>
    </citation>
    <scope>NUCLEOTIDE SEQUENCE</scope>
    <source>
        <strain evidence="9">HW T2.11</strain>
    </source>
</reference>
<keyword evidence="5 7" id="KW-1133">Transmembrane helix</keyword>
<feature type="transmembrane region" description="Helical" evidence="7">
    <location>
        <begin position="29"/>
        <end position="50"/>
    </location>
</feature>
<evidence type="ECO:0000256" key="4">
    <source>
        <dbReference type="ARBA" id="ARBA00022692"/>
    </source>
</evidence>
<dbReference type="Gene3D" id="1.10.3720.10">
    <property type="entry name" value="MetI-like"/>
    <property type="match status" value="1"/>
</dbReference>
<keyword evidence="10" id="KW-1185">Reference proteome</keyword>
<name>A0A963YUT0_9PROT</name>
<feature type="transmembrane region" description="Helical" evidence="7">
    <location>
        <begin position="154"/>
        <end position="176"/>
    </location>
</feature>
<feature type="domain" description="ABC transmembrane type-1" evidence="8">
    <location>
        <begin position="114"/>
        <end position="319"/>
    </location>
</feature>
<dbReference type="Pfam" id="PF00528">
    <property type="entry name" value="BPD_transp_1"/>
    <property type="match status" value="1"/>
</dbReference>
<evidence type="ECO:0000256" key="1">
    <source>
        <dbReference type="ARBA" id="ARBA00004651"/>
    </source>
</evidence>
<gene>
    <name evidence="9" type="ORF">ASILVAE211_19945</name>
</gene>
<dbReference type="Pfam" id="PF19300">
    <property type="entry name" value="BPD_transp_1_N"/>
    <property type="match status" value="1"/>
</dbReference>
<evidence type="ECO:0000313" key="10">
    <source>
        <dbReference type="Proteomes" id="UP000708298"/>
    </source>
</evidence>
<feature type="transmembrane region" description="Helical" evidence="7">
    <location>
        <begin position="258"/>
        <end position="283"/>
    </location>
</feature>
<comment type="similarity">
    <text evidence="7">Belongs to the binding-protein-dependent transport system permease family.</text>
</comment>
<keyword evidence="2 7" id="KW-0813">Transport</keyword>
<dbReference type="PROSITE" id="PS50928">
    <property type="entry name" value="ABC_TM1"/>
    <property type="match status" value="1"/>
</dbReference>